<evidence type="ECO:0000313" key="8">
    <source>
        <dbReference type="EMBL" id="MBC3934526.1"/>
    </source>
</evidence>
<proteinExistence type="predicted"/>
<feature type="signal peptide" evidence="6">
    <location>
        <begin position="1"/>
        <end position="19"/>
    </location>
</feature>
<dbReference type="InterPro" id="IPR019501">
    <property type="entry name" value="Peptidase_M30_hyicolysin"/>
</dbReference>
<keyword evidence="2" id="KW-0812">Transmembrane</keyword>
<dbReference type="EMBL" id="JACOGG010000003">
    <property type="protein sequence ID" value="MBC3934526.1"/>
    <property type="molecule type" value="Genomic_DNA"/>
</dbReference>
<dbReference type="Proteomes" id="UP000612361">
    <property type="component" value="Unassembled WGS sequence"/>
</dbReference>
<evidence type="ECO:0000256" key="2">
    <source>
        <dbReference type="ARBA" id="ARBA00022692"/>
    </source>
</evidence>
<dbReference type="Gene3D" id="2.60.40.10">
    <property type="entry name" value="Immunoglobulins"/>
    <property type="match status" value="3"/>
</dbReference>
<dbReference type="PROSITE" id="PS51257">
    <property type="entry name" value="PROKAR_LIPOPROTEIN"/>
    <property type="match status" value="1"/>
</dbReference>
<accession>A0A923I321</accession>
<dbReference type="SUPFAM" id="SSF49299">
    <property type="entry name" value="PKD domain"/>
    <property type="match status" value="3"/>
</dbReference>
<keyword evidence="6" id="KW-0732">Signal</keyword>
<organism evidence="8 9">
    <name type="scientific">Undibacterium rugosum</name>
    <dbReference type="NCBI Taxonomy" id="2762291"/>
    <lineage>
        <taxon>Bacteria</taxon>
        <taxon>Pseudomonadati</taxon>
        <taxon>Pseudomonadota</taxon>
        <taxon>Betaproteobacteria</taxon>
        <taxon>Burkholderiales</taxon>
        <taxon>Oxalobacteraceae</taxon>
        <taxon>Undibacterium</taxon>
    </lineage>
</organism>
<dbReference type="GO" id="GO:0005886">
    <property type="term" value="C:plasma membrane"/>
    <property type="evidence" value="ECO:0007669"/>
    <property type="project" value="TreeGrafter"/>
</dbReference>
<evidence type="ECO:0000256" key="3">
    <source>
        <dbReference type="ARBA" id="ARBA00022737"/>
    </source>
</evidence>
<evidence type="ECO:0000256" key="5">
    <source>
        <dbReference type="ARBA" id="ARBA00023136"/>
    </source>
</evidence>
<comment type="subcellular location">
    <subcellularLocation>
        <location evidence="1">Membrane</location>
        <topology evidence="1">Multi-pass membrane protein</topology>
    </subcellularLocation>
</comment>
<dbReference type="AlphaFoldDB" id="A0A923I321"/>
<keyword evidence="4" id="KW-1133">Transmembrane helix</keyword>
<name>A0A923I321_9BURK</name>
<feature type="domain" description="PKD" evidence="7">
    <location>
        <begin position="230"/>
        <end position="297"/>
    </location>
</feature>
<dbReference type="InterPro" id="IPR035986">
    <property type="entry name" value="PKD_dom_sf"/>
</dbReference>
<dbReference type="PANTHER" id="PTHR46730">
    <property type="entry name" value="POLYCYSTIN-1"/>
    <property type="match status" value="1"/>
</dbReference>
<dbReference type="GO" id="GO:0006816">
    <property type="term" value="P:calcium ion transport"/>
    <property type="evidence" value="ECO:0007669"/>
    <property type="project" value="TreeGrafter"/>
</dbReference>
<dbReference type="Pfam" id="PF18911">
    <property type="entry name" value="PKD_4"/>
    <property type="match status" value="3"/>
</dbReference>
<keyword evidence="3" id="KW-0677">Repeat</keyword>
<protein>
    <submittedName>
        <fullName evidence="8">PKD domain-containing protein</fullName>
    </submittedName>
</protein>
<comment type="caution">
    <text evidence="8">The sequence shown here is derived from an EMBL/GenBank/DDBJ whole genome shotgun (WGS) entry which is preliminary data.</text>
</comment>
<evidence type="ECO:0000256" key="4">
    <source>
        <dbReference type="ARBA" id="ARBA00022989"/>
    </source>
</evidence>
<evidence type="ECO:0000313" key="9">
    <source>
        <dbReference type="Proteomes" id="UP000612361"/>
    </source>
</evidence>
<reference evidence="8" key="1">
    <citation type="submission" date="2020-08" db="EMBL/GenBank/DDBJ databases">
        <title>Novel species isolated from subtropical streams in China.</title>
        <authorList>
            <person name="Lu H."/>
        </authorList>
    </citation>
    <scope>NUCLEOTIDE SEQUENCE</scope>
    <source>
        <strain evidence="8">CY7W</strain>
    </source>
</reference>
<dbReference type="CDD" id="cd00146">
    <property type="entry name" value="PKD"/>
    <property type="match status" value="3"/>
</dbReference>
<dbReference type="PANTHER" id="PTHR46730:SF1">
    <property type="entry name" value="PLAT DOMAIN-CONTAINING PROTEIN"/>
    <property type="match status" value="1"/>
</dbReference>
<gene>
    <name evidence="8" type="ORF">H8K47_04070</name>
</gene>
<feature type="domain" description="PKD" evidence="7">
    <location>
        <begin position="129"/>
        <end position="210"/>
    </location>
</feature>
<dbReference type="InterPro" id="IPR000601">
    <property type="entry name" value="PKD_dom"/>
</dbReference>
<keyword evidence="5" id="KW-0472">Membrane</keyword>
<dbReference type="InterPro" id="IPR013783">
    <property type="entry name" value="Ig-like_fold"/>
</dbReference>
<sequence length="822" mass="84885">MTKIAQALLVSAMSVAVLTACGGGGGGNTTAPAPAPLPTLSVAITSPASGVSYAGRSVSLSANATSSANLTANYSWDFGDGTTGSGSAATHAFSKAGTYAVTVTASDTNGTKAQSTVNLVIVDVVLDAPTITSTGQNQVAGTEVSFTGASKDPSAPSAVLTYTWDFGDASSTTGASVKHSFQSGGEHFVTLTVKNDLGNTAKSTLSFQVTPLPGSPSYPSVTPSLANTFANNSVGFTAAASDPAQLALTYAWNFGDGATATGASVSHTYASAGMYNVRVVATNSKGLSSSTTKQYPVMQQVSNPLVVGCSGTGCASTGATSYAGSGVGIWQYKNAGATDAVADFSIAGVKSGQVATLVFTNPDDKLSLAKASAGAIPVAPLLAQLAPTSSTVAARDEHADHDSTHSLMRFKNQELLKLQRANPLALNPVVRAENVPSVKPVAIGDTKVWIDTFNSSSPVSYNLKVSQICKLKTGRNAVFWADPNGGATASDIQALANTFCLNGGAGTGGFDVLTDTMGDAYGTKSYTNTITDANGLLDINVVLPNVPASTGWGGYFWGGNNYLKTAYSSTKNSNEALVFFVNGPGVTRDLNYYKSTLMHEAVHMINFYQRGLVRNTDHDTWLEETTAMMGEDILAKTIFTDGFNKMTSVRIPDYLKTGGGVSYVNWPDLSSDNYAFGGAFGAFLNRKYGASLFKNLVTSCNDGSATGQVSSYSCLNTLILNAGGLGIADELTKFGASIWSNLPTSGLPVGYGFPQRTVDGNFNAIDVLAISKSVPIKAKAFANMAPTTHYFAQETIAAGKSSYAKTNVIVPAGATLHVVIRD</sequence>
<feature type="domain" description="PKD" evidence="7">
    <location>
        <begin position="54"/>
        <end position="121"/>
    </location>
</feature>
<evidence type="ECO:0000256" key="6">
    <source>
        <dbReference type="SAM" id="SignalP"/>
    </source>
</evidence>
<feature type="chain" id="PRO_5037641019" evidence="6">
    <location>
        <begin position="20"/>
        <end position="822"/>
    </location>
</feature>
<keyword evidence="9" id="KW-1185">Reference proteome</keyword>
<dbReference type="SMART" id="SM00089">
    <property type="entry name" value="PKD"/>
    <property type="match status" value="3"/>
</dbReference>
<evidence type="ECO:0000259" key="7">
    <source>
        <dbReference type="PROSITE" id="PS50093"/>
    </source>
</evidence>
<dbReference type="PROSITE" id="PS50093">
    <property type="entry name" value="PKD"/>
    <property type="match status" value="3"/>
</dbReference>
<dbReference type="GO" id="GO:0005261">
    <property type="term" value="F:monoatomic cation channel activity"/>
    <property type="evidence" value="ECO:0007669"/>
    <property type="project" value="TreeGrafter"/>
</dbReference>
<dbReference type="Pfam" id="PF10460">
    <property type="entry name" value="Peptidase_M30"/>
    <property type="match status" value="1"/>
</dbReference>
<dbReference type="RefSeq" id="WP_186880138.1">
    <property type="nucleotide sequence ID" value="NZ_JACOGG010000003.1"/>
</dbReference>
<evidence type="ECO:0000256" key="1">
    <source>
        <dbReference type="ARBA" id="ARBA00004141"/>
    </source>
</evidence>
<dbReference type="InterPro" id="IPR022409">
    <property type="entry name" value="PKD/Chitinase_dom"/>
</dbReference>